<name>A0A0U0WCB1_MYCBE</name>
<dbReference type="EMBL" id="CSTD01000004">
    <property type="protein sequence ID" value="CPR12244.1"/>
    <property type="molecule type" value="Genomic_DNA"/>
</dbReference>
<sequence>MSGSNAARKHKWANRNAARPRPNDSVHHGIASNQSPAADNRNAGISHRRSRTNGCAAAATANSTAIDAFNGGCRIQCPVSSTPGGERSASTVR</sequence>
<dbReference type="AlphaFoldDB" id="A0A0U0WCB1"/>
<gene>
    <name evidence="2" type="ORF">BN971_03538</name>
</gene>
<evidence type="ECO:0000313" key="3">
    <source>
        <dbReference type="Proteomes" id="UP000198875"/>
    </source>
</evidence>
<accession>A0A0U0WCB1</accession>
<evidence type="ECO:0000256" key="1">
    <source>
        <dbReference type="SAM" id="MobiDB-lite"/>
    </source>
</evidence>
<protein>
    <submittedName>
        <fullName evidence="2">Uncharacterized protein</fullName>
    </submittedName>
</protein>
<feature type="region of interest" description="Disordered" evidence="1">
    <location>
        <begin position="1"/>
        <end position="53"/>
    </location>
</feature>
<dbReference type="Proteomes" id="UP000198875">
    <property type="component" value="Unassembled WGS sequence"/>
</dbReference>
<reference evidence="2 3" key="1">
    <citation type="submission" date="2015-03" db="EMBL/GenBank/DDBJ databases">
        <authorList>
            <person name="Murphy D."/>
        </authorList>
    </citation>
    <scope>NUCLEOTIDE SEQUENCE [LARGE SCALE GENOMIC DNA]</scope>
    <source>
        <strain evidence="2 3">DSM 44277</strain>
    </source>
</reference>
<organism evidence="2 3">
    <name type="scientific">Mycobacterium bohemicum DSM 44277</name>
    <dbReference type="NCBI Taxonomy" id="1236609"/>
    <lineage>
        <taxon>Bacteria</taxon>
        <taxon>Bacillati</taxon>
        <taxon>Actinomycetota</taxon>
        <taxon>Actinomycetes</taxon>
        <taxon>Mycobacteriales</taxon>
        <taxon>Mycobacteriaceae</taxon>
        <taxon>Mycobacterium</taxon>
    </lineage>
</organism>
<evidence type="ECO:0000313" key="2">
    <source>
        <dbReference type="EMBL" id="CPR12244.1"/>
    </source>
</evidence>
<proteinExistence type="predicted"/>